<dbReference type="SUPFAM" id="SSF52540">
    <property type="entry name" value="P-loop containing nucleoside triphosphate hydrolases"/>
    <property type="match status" value="1"/>
</dbReference>
<dbReference type="GO" id="GO:0033063">
    <property type="term" value="C:Rad51B-Rad51C-Rad51D-XRCC2 complex"/>
    <property type="evidence" value="ECO:0007669"/>
    <property type="project" value="TreeGrafter"/>
</dbReference>
<reference evidence="8 9" key="1">
    <citation type="journal article" date="2018" name="Mol. Plant">
        <title>The genome of Artemisia annua provides insight into the evolution of Asteraceae family and artemisinin biosynthesis.</title>
        <authorList>
            <person name="Shen Q."/>
            <person name="Zhang L."/>
            <person name="Liao Z."/>
            <person name="Wang S."/>
            <person name="Yan T."/>
            <person name="Shi P."/>
            <person name="Liu M."/>
            <person name="Fu X."/>
            <person name="Pan Q."/>
            <person name="Wang Y."/>
            <person name="Lv Z."/>
            <person name="Lu X."/>
            <person name="Zhang F."/>
            <person name="Jiang W."/>
            <person name="Ma Y."/>
            <person name="Chen M."/>
            <person name="Hao X."/>
            <person name="Li L."/>
            <person name="Tang Y."/>
            <person name="Lv G."/>
            <person name="Zhou Y."/>
            <person name="Sun X."/>
            <person name="Brodelius P.E."/>
            <person name="Rose J.K.C."/>
            <person name="Tang K."/>
        </authorList>
    </citation>
    <scope>NUCLEOTIDE SEQUENCE [LARGE SCALE GENOMIC DNA]</scope>
    <source>
        <strain evidence="9">cv. Huhao1</strain>
        <tissue evidence="8">Leaf</tissue>
    </source>
</reference>
<dbReference type="InterPro" id="IPR013632">
    <property type="entry name" value="Rad51_C"/>
</dbReference>
<sequence length="93" mass="10209">MQFKGAQSAWDMLQEEETLVRFTTSCADLDNIFGRGISCKEVAEIVNVQIPYDYGGLGGKVVYITTEGSFMVERASQIAEACADDMAGYSCLY</sequence>
<evidence type="ECO:0000259" key="7">
    <source>
        <dbReference type="Pfam" id="PF08423"/>
    </source>
</evidence>
<feature type="domain" description="Rad51-like C-terminal" evidence="7">
    <location>
        <begin position="46"/>
        <end position="81"/>
    </location>
</feature>
<dbReference type="GO" id="GO:0000400">
    <property type="term" value="F:four-way junction DNA binding"/>
    <property type="evidence" value="ECO:0007669"/>
    <property type="project" value="TreeGrafter"/>
</dbReference>
<gene>
    <name evidence="8" type="ORF">CTI12_AA342710</name>
</gene>
<evidence type="ECO:0000313" key="8">
    <source>
        <dbReference type="EMBL" id="PWA64663.1"/>
    </source>
</evidence>
<keyword evidence="6" id="KW-0539">Nucleus</keyword>
<dbReference type="AlphaFoldDB" id="A0A2U1MTT0"/>
<dbReference type="GO" id="GO:0033065">
    <property type="term" value="C:Rad51C-XRCC3 complex"/>
    <property type="evidence" value="ECO:0007669"/>
    <property type="project" value="TreeGrafter"/>
</dbReference>
<dbReference type="GO" id="GO:0008821">
    <property type="term" value="F:crossover junction DNA endonuclease activity"/>
    <property type="evidence" value="ECO:0007669"/>
    <property type="project" value="TreeGrafter"/>
</dbReference>
<comment type="subcellular location">
    <subcellularLocation>
        <location evidence="1">Nucleus</location>
    </subcellularLocation>
</comment>
<keyword evidence="3" id="KW-0227">DNA damage</keyword>
<dbReference type="PANTHER" id="PTHR46239:SF1">
    <property type="entry name" value="DNA REPAIR PROTEIN RAD51 HOMOLOG 3"/>
    <property type="match status" value="1"/>
</dbReference>
<name>A0A2U1MTT0_ARTAN</name>
<organism evidence="8 9">
    <name type="scientific">Artemisia annua</name>
    <name type="common">Sweet wormwood</name>
    <dbReference type="NCBI Taxonomy" id="35608"/>
    <lineage>
        <taxon>Eukaryota</taxon>
        <taxon>Viridiplantae</taxon>
        <taxon>Streptophyta</taxon>
        <taxon>Embryophyta</taxon>
        <taxon>Tracheophyta</taxon>
        <taxon>Spermatophyta</taxon>
        <taxon>Magnoliopsida</taxon>
        <taxon>eudicotyledons</taxon>
        <taxon>Gunneridae</taxon>
        <taxon>Pentapetalae</taxon>
        <taxon>asterids</taxon>
        <taxon>campanulids</taxon>
        <taxon>Asterales</taxon>
        <taxon>Asteraceae</taxon>
        <taxon>Asteroideae</taxon>
        <taxon>Anthemideae</taxon>
        <taxon>Artemisiinae</taxon>
        <taxon>Artemisia</taxon>
    </lineage>
</organism>
<evidence type="ECO:0000256" key="2">
    <source>
        <dbReference type="ARBA" id="ARBA00022741"/>
    </source>
</evidence>
<accession>A0A2U1MTT0</accession>
<evidence type="ECO:0000256" key="3">
    <source>
        <dbReference type="ARBA" id="ARBA00022763"/>
    </source>
</evidence>
<keyword evidence="4" id="KW-0067">ATP-binding</keyword>
<comment type="caution">
    <text evidence="8">The sequence shown here is derived from an EMBL/GenBank/DDBJ whole genome shotgun (WGS) entry which is preliminary data.</text>
</comment>
<evidence type="ECO:0000256" key="1">
    <source>
        <dbReference type="ARBA" id="ARBA00004123"/>
    </source>
</evidence>
<dbReference type="Gene3D" id="3.40.50.300">
    <property type="entry name" value="P-loop containing nucleotide triphosphate hydrolases"/>
    <property type="match status" value="1"/>
</dbReference>
<dbReference type="PANTHER" id="PTHR46239">
    <property type="entry name" value="DNA REPAIR PROTEIN RAD51 HOMOLOG 3 RAD51C"/>
    <property type="match status" value="1"/>
</dbReference>
<dbReference type="GO" id="GO:0005524">
    <property type="term" value="F:ATP binding"/>
    <property type="evidence" value="ECO:0007669"/>
    <property type="project" value="UniProtKB-KW"/>
</dbReference>
<evidence type="ECO:0000256" key="6">
    <source>
        <dbReference type="ARBA" id="ARBA00023242"/>
    </source>
</evidence>
<dbReference type="EMBL" id="PKPP01004378">
    <property type="protein sequence ID" value="PWA64663.1"/>
    <property type="molecule type" value="Genomic_DNA"/>
</dbReference>
<dbReference type="GO" id="GO:0007131">
    <property type="term" value="P:reciprocal meiotic recombination"/>
    <property type="evidence" value="ECO:0007669"/>
    <property type="project" value="TreeGrafter"/>
</dbReference>
<proteinExistence type="predicted"/>
<dbReference type="Pfam" id="PF08423">
    <property type="entry name" value="Rad51"/>
    <property type="match status" value="1"/>
</dbReference>
<protein>
    <submittedName>
        <fullName evidence="8">RAS associated with diabetes protein 51C</fullName>
    </submittedName>
</protein>
<dbReference type="Proteomes" id="UP000245207">
    <property type="component" value="Unassembled WGS sequence"/>
</dbReference>
<evidence type="ECO:0000256" key="4">
    <source>
        <dbReference type="ARBA" id="ARBA00022840"/>
    </source>
</evidence>
<dbReference type="InterPro" id="IPR052093">
    <property type="entry name" value="HR_Repair_Mediator"/>
</dbReference>
<dbReference type="InterPro" id="IPR027417">
    <property type="entry name" value="P-loop_NTPase"/>
</dbReference>
<evidence type="ECO:0000313" key="9">
    <source>
        <dbReference type="Proteomes" id="UP000245207"/>
    </source>
</evidence>
<dbReference type="GO" id="GO:0005657">
    <property type="term" value="C:replication fork"/>
    <property type="evidence" value="ECO:0007669"/>
    <property type="project" value="TreeGrafter"/>
</dbReference>
<evidence type="ECO:0000256" key="5">
    <source>
        <dbReference type="ARBA" id="ARBA00023204"/>
    </source>
</evidence>
<dbReference type="STRING" id="35608.A0A2U1MTT0"/>
<keyword evidence="2" id="KW-0547">Nucleotide-binding</keyword>
<keyword evidence="9" id="KW-1185">Reference proteome</keyword>
<keyword evidence="5" id="KW-0234">DNA repair</keyword>
<dbReference type="GO" id="GO:0000707">
    <property type="term" value="P:meiotic DNA recombinase assembly"/>
    <property type="evidence" value="ECO:0007669"/>
    <property type="project" value="TreeGrafter"/>
</dbReference>
<dbReference type="OrthoDB" id="1861185at2759"/>